<dbReference type="Gene3D" id="3.30.1330.40">
    <property type="entry name" value="RutC-like"/>
    <property type="match status" value="3"/>
</dbReference>
<dbReference type="PANTHER" id="PTHR43857:SF1">
    <property type="entry name" value="YJGH FAMILY PROTEIN"/>
    <property type="match status" value="1"/>
</dbReference>
<accession>W4M999</accession>
<protein>
    <submittedName>
        <fullName evidence="1">Uncharacterized protein</fullName>
    </submittedName>
</protein>
<comment type="caution">
    <text evidence="1">The sequence shown here is derived from an EMBL/GenBank/DDBJ whole genome shotgun (WGS) entry which is preliminary data.</text>
</comment>
<organism evidence="1 2">
    <name type="scientific">Candidatus Entotheonella gemina</name>
    <dbReference type="NCBI Taxonomy" id="1429439"/>
    <lineage>
        <taxon>Bacteria</taxon>
        <taxon>Pseudomonadati</taxon>
        <taxon>Nitrospinota/Tectimicrobiota group</taxon>
        <taxon>Candidatus Tectimicrobiota</taxon>
        <taxon>Candidatus Entotheonellia</taxon>
        <taxon>Candidatus Entotheonellales</taxon>
        <taxon>Candidatus Entotheonellaceae</taxon>
        <taxon>Candidatus Entotheonella</taxon>
    </lineage>
</organism>
<gene>
    <name evidence="1" type="ORF">ETSY2_15135</name>
</gene>
<evidence type="ECO:0000313" key="2">
    <source>
        <dbReference type="Proteomes" id="UP000019140"/>
    </source>
</evidence>
<dbReference type="InterPro" id="IPR006175">
    <property type="entry name" value="YjgF/YER057c/UK114"/>
</dbReference>
<dbReference type="Pfam" id="PF01042">
    <property type="entry name" value="Ribonuc_L-PSP"/>
    <property type="match status" value="3"/>
</dbReference>
<proteinExistence type="predicted"/>
<evidence type="ECO:0000313" key="1">
    <source>
        <dbReference type="EMBL" id="ETX06768.1"/>
    </source>
</evidence>
<sequence length="407" mass="43789">MATNRRINVASGRSLEQLAHYSRALRVGDRVLLAGSTAIDRSGNVIGEGDIVRQVDAIMALAQHYMACAGGRIEDIVRERIYVTDIAHGEAAARALAKYFRDIRPAATLVQVNRLARPAQLVEIEFEAVDGAKDKAQRVFSGRAIEDEYGYCRAVRVDNRVFIAGTTALNPEGQIVGEGDMYTQTRATLDTILAALDELGGSPGDLVNAKTFVTDLGASAPYFQAFMETLNGVHPTSTLLGIPALIQPGMQVEIETDAIIGAAAQRQDIFTAQQREKARGYARAVAVGDWVYVSGCTSLSAAGDVRAVGGWAAQYDLCHETIQWALEQAGASLDDVISRRIFTIDRAEPNRAYGEGPAWFVNSYPVSMGCRVAGLAHPDLLVEVEATALKGAHAEIEWLAPSDDPLS</sequence>
<dbReference type="SUPFAM" id="SSF55298">
    <property type="entry name" value="YjgF-like"/>
    <property type="match status" value="3"/>
</dbReference>
<keyword evidence="2" id="KW-1185">Reference proteome</keyword>
<dbReference type="Proteomes" id="UP000019140">
    <property type="component" value="Unassembled WGS sequence"/>
</dbReference>
<name>W4M999_9BACT</name>
<dbReference type="PANTHER" id="PTHR43857">
    <property type="entry name" value="BLR7761 PROTEIN"/>
    <property type="match status" value="1"/>
</dbReference>
<dbReference type="AlphaFoldDB" id="W4M999"/>
<dbReference type="HOGENOM" id="CLU_675576_0_0_7"/>
<dbReference type="InterPro" id="IPR035959">
    <property type="entry name" value="RutC-like_sf"/>
</dbReference>
<dbReference type="EMBL" id="AZHX01000608">
    <property type="protein sequence ID" value="ETX06768.1"/>
    <property type="molecule type" value="Genomic_DNA"/>
</dbReference>
<reference evidence="1 2" key="1">
    <citation type="journal article" date="2014" name="Nature">
        <title>An environmental bacterial taxon with a large and distinct metabolic repertoire.</title>
        <authorList>
            <person name="Wilson M.C."/>
            <person name="Mori T."/>
            <person name="Ruckert C."/>
            <person name="Uria A.R."/>
            <person name="Helf M.J."/>
            <person name="Takada K."/>
            <person name="Gernert C."/>
            <person name="Steffens U.A."/>
            <person name="Heycke N."/>
            <person name="Schmitt S."/>
            <person name="Rinke C."/>
            <person name="Helfrich E.J."/>
            <person name="Brachmann A.O."/>
            <person name="Gurgui C."/>
            <person name="Wakimoto T."/>
            <person name="Kracht M."/>
            <person name="Crusemann M."/>
            <person name="Hentschel U."/>
            <person name="Abe I."/>
            <person name="Matsunaga S."/>
            <person name="Kalinowski J."/>
            <person name="Takeyama H."/>
            <person name="Piel J."/>
        </authorList>
    </citation>
    <scope>NUCLEOTIDE SEQUENCE [LARGE SCALE GENOMIC DNA]</scope>
    <source>
        <strain evidence="2">TSY2</strain>
    </source>
</reference>